<accession>A0A314KGL9</accession>
<organism evidence="1 2">
    <name type="scientific">Nicotiana attenuata</name>
    <name type="common">Coyote tobacco</name>
    <dbReference type="NCBI Taxonomy" id="49451"/>
    <lineage>
        <taxon>Eukaryota</taxon>
        <taxon>Viridiplantae</taxon>
        <taxon>Streptophyta</taxon>
        <taxon>Embryophyta</taxon>
        <taxon>Tracheophyta</taxon>
        <taxon>Spermatophyta</taxon>
        <taxon>Magnoliopsida</taxon>
        <taxon>eudicotyledons</taxon>
        <taxon>Gunneridae</taxon>
        <taxon>Pentapetalae</taxon>
        <taxon>asterids</taxon>
        <taxon>lamiids</taxon>
        <taxon>Solanales</taxon>
        <taxon>Solanaceae</taxon>
        <taxon>Nicotianoideae</taxon>
        <taxon>Nicotianeae</taxon>
        <taxon>Nicotiana</taxon>
    </lineage>
</organism>
<dbReference type="EMBL" id="MJEQ01002047">
    <property type="protein sequence ID" value="OIT28485.1"/>
    <property type="molecule type" value="Genomic_DNA"/>
</dbReference>
<protein>
    <submittedName>
        <fullName evidence="1">Uncharacterized protein</fullName>
    </submittedName>
</protein>
<sequence length="141" mass="17072">MRKDIQNNQTHCNHMAVIIIKETRTRRKTSNSRNFRFTRSRAQITKQIGLFVPQRTRNQEREQDKFLNRNPLMKPRQTLPASTPRLTGFRSTELGRQFWTSQRLLYWRFTWVWGLVRARALDLEMVVVFRWSGCCFRRVRG</sequence>
<dbReference type="Proteomes" id="UP000187609">
    <property type="component" value="Unassembled WGS sequence"/>
</dbReference>
<gene>
    <name evidence="1" type="ORF">A4A49_35091</name>
</gene>
<dbReference type="AlphaFoldDB" id="A0A314KGL9"/>
<evidence type="ECO:0000313" key="2">
    <source>
        <dbReference type="Proteomes" id="UP000187609"/>
    </source>
</evidence>
<name>A0A314KGL9_NICAT</name>
<comment type="caution">
    <text evidence="1">The sequence shown here is derived from an EMBL/GenBank/DDBJ whole genome shotgun (WGS) entry which is preliminary data.</text>
</comment>
<evidence type="ECO:0000313" key="1">
    <source>
        <dbReference type="EMBL" id="OIT28485.1"/>
    </source>
</evidence>
<reference evidence="1" key="1">
    <citation type="submission" date="2016-11" db="EMBL/GenBank/DDBJ databases">
        <title>The genome of Nicotiana attenuata.</title>
        <authorList>
            <person name="Xu S."/>
            <person name="Brockmoeller T."/>
            <person name="Gaquerel E."/>
            <person name="Navarro A."/>
            <person name="Kuhl H."/>
            <person name="Gase K."/>
            <person name="Ling Z."/>
            <person name="Zhou W."/>
            <person name="Kreitzer C."/>
            <person name="Stanke M."/>
            <person name="Tang H."/>
            <person name="Lyons E."/>
            <person name="Pandey P."/>
            <person name="Pandey S.P."/>
            <person name="Timmermann B."/>
            <person name="Baldwin I.T."/>
        </authorList>
    </citation>
    <scope>NUCLEOTIDE SEQUENCE [LARGE SCALE GENOMIC DNA]</scope>
    <source>
        <strain evidence="1">UT</strain>
    </source>
</reference>
<proteinExistence type="predicted"/>
<dbReference type="Gramene" id="OIT28485">
    <property type="protein sequence ID" value="OIT28485"/>
    <property type="gene ID" value="A4A49_35091"/>
</dbReference>
<keyword evidence="2" id="KW-1185">Reference proteome</keyword>